<evidence type="ECO:0000313" key="3">
    <source>
        <dbReference type="Proteomes" id="UP001217476"/>
    </source>
</evidence>
<dbReference type="InterPro" id="IPR058852">
    <property type="entry name" value="HTH_77"/>
</dbReference>
<sequence>MSMQSAQFHLDLLGPFEARFEGGEPIDLKLKSERLMLSWLALRPRQSGSREEIAALLWSERSDAQAYQSLRQTLAALRRALGGKAQDLLRIDREKVMLVAGAVGSDVAFMLGLVANSAVEELERAAAQYRGEFLEGLNIRDPLVQQWLEDRRVELRVAAVQRFEWLLSAYARSGRHADAEAIASRLIEIDPLAEEGYRALIRVYLARGERAMALRHYRRCRDVLARNLSVEPSEETKALMRLASEPQISTAVAVPPRDLSLERSQRVHNLPRPMTSLVGRERTVEEVVERLGIYRLVTVTGAGGAGKTRIAVETGFRLDGTFADGVWLVELAGIADPQLIGEALCGALGVPVSLDRPAVESAVAYLAQRQALLILDNCEHVVAQSAQLAEMVLASCPSVAVLATSRESLGVAGESLYRVPRLTYPAEAEGISAEAAIAFSAVQLFVDRAAAVVEQFTLDDAVAPAVASICMQVEGIPLAIELAVGRLKMMRPERLAADLSSSLLTLRRSTRAGHKHHETLRAMLDWSYALLQPDEQTFLRRLAVFAGGCSLASAMQVARGGTIEEDAVFDLLSSLVEKSLLSVDLSEAEPRYRLLETTRQYALQRQRESGEQGRQRALADYLVARFDEAGQSWAGTPTLTWLGRYEPEVDNLRASLDWAFGAGGDMALGMDLVSLSVRLWDELSLFREKERWVETAMTHLHDDLPPAIAARLYLAKTSNSAHGNQSFFAYAEQASQLFRSAGRAVDLGEALARAGATLLTIDTIVEALPYLEDALKVLEPLGPTKPLASCLRSKGIAAYLGGDIAAAQTSINRSMAVCRSIGDTRGLASAQIALAEMDFVAGKVESAIEGIRYMLDGSGHNHRQAALGLSNLGAYLLAHGKTAEARDAAREGLRVARALGWPAAVVRAGEHLALVAVLGGELELAARLSGYAREFYARGVSSREWTEEVTHRRLVAELSEQLSAAQLEGLMAEGAAWSEPQAAEAAETIGGLRFSRA</sequence>
<evidence type="ECO:0000313" key="2">
    <source>
        <dbReference type="EMBL" id="WEK04503.1"/>
    </source>
</evidence>
<dbReference type="Gene3D" id="3.40.50.300">
    <property type="entry name" value="P-loop containing nucleotide triphosphate hydrolases"/>
    <property type="match status" value="1"/>
</dbReference>
<dbReference type="AlphaFoldDB" id="A0AAJ5VW51"/>
<dbReference type="InterPro" id="IPR011990">
    <property type="entry name" value="TPR-like_helical_dom_sf"/>
</dbReference>
<dbReference type="PANTHER" id="PTHR47691:SF3">
    <property type="entry name" value="HTH-TYPE TRANSCRIPTIONAL REGULATOR RV0890C-RELATED"/>
    <property type="match status" value="1"/>
</dbReference>
<proteinExistence type="predicted"/>
<organism evidence="2 3">
    <name type="scientific">Candidatus Devosia phytovorans</name>
    <dbReference type="NCBI Taxonomy" id="3121372"/>
    <lineage>
        <taxon>Bacteria</taxon>
        <taxon>Pseudomonadati</taxon>
        <taxon>Pseudomonadota</taxon>
        <taxon>Alphaproteobacteria</taxon>
        <taxon>Hyphomicrobiales</taxon>
        <taxon>Devosiaceae</taxon>
        <taxon>Devosia</taxon>
    </lineage>
</organism>
<dbReference type="Gene3D" id="1.10.10.10">
    <property type="entry name" value="Winged helix-like DNA-binding domain superfamily/Winged helix DNA-binding domain"/>
    <property type="match status" value="1"/>
</dbReference>
<accession>A0AAJ5VW51</accession>
<dbReference type="SUPFAM" id="SSF52540">
    <property type="entry name" value="P-loop containing nucleoside triphosphate hydrolases"/>
    <property type="match status" value="1"/>
</dbReference>
<dbReference type="SUPFAM" id="SSF48452">
    <property type="entry name" value="TPR-like"/>
    <property type="match status" value="2"/>
</dbReference>
<dbReference type="GO" id="GO:0003677">
    <property type="term" value="F:DNA binding"/>
    <property type="evidence" value="ECO:0007669"/>
    <property type="project" value="InterPro"/>
</dbReference>
<dbReference type="Gene3D" id="1.25.40.10">
    <property type="entry name" value="Tetratricopeptide repeat domain"/>
    <property type="match status" value="2"/>
</dbReference>
<reference evidence="2" key="1">
    <citation type="submission" date="2023-03" db="EMBL/GenBank/DDBJ databases">
        <title>Andean soil-derived lignocellulolytic bacterial consortium as a source of novel taxa and putative plastic-active enzymes.</title>
        <authorList>
            <person name="Diaz-Garcia L."/>
            <person name="Chuvochina M."/>
            <person name="Feuerriegel G."/>
            <person name="Bunk B."/>
            <person name="Sproer C."/>
            <person name="Streit W.R."/>
            <person name="Rodriguez L.M."/>
            <person name="Overmann J."/>
            <person name="Jimenez D.J."/>
        </authorList>
    </citation>
    <scope>NUCLEOTIDE SEQUENCE</scope>
    <source>
        <strain evidence="2">MAG 4196</strain>
    </source>
</reference>
<dbReference type="SMART" id="SM00028">
    <property type="entry name" value="TPR"/>
    <property type="match status" value="3"/>
</dbReference>
<evidence type="ECO:0000259" key="1">
    <source>
        <dbReference type="SMART" id="SM01043"/>
    </source>
</evidence>
<feature type="domain" description="Bacterial transcriptional activator" evidence="1">
    <location>
        <begin position="105"/>
        <end position="243"/>
    </location>
</feature>
<dbReference type="InterPro" id="IPR027417">
    <property type="entry name" value="P-loop_NTPase"/>
</dbReference>
<gene>
    <name evidence="2" type="ORF">P0Y65_20390</name>
</gene>
<protein>
    <submittedName>
        <fullName evidence="2">BTAD domain-containing putative transcriptional regulator</fullName>
    </submittedName>
</protein>
<dbReference type="InterPro" id="IPR005158">
    <property type="entry name" value="BTAD"/>
</dbReference>
<dbReference type="Pfam" id="PF03704">
    <property type="entry name" value="BTAD"/>
    <property type="match status" value="1"/>
</dbReference>
<dbReference type="PRINTS" id="PR00364">
    <property type="entry name" value="DISEASERSIST"/>
</dbReference>
<dbReference type="SMART" id="SM01043">
    <property type="entry name" value="BTAD"/>
    <property type="match status" value="1"/>
</dbReference>
<name>A0AAJ5VW51_9HYPH</name>
<dbReference type="Proteomes" id="UP001217476">
    <property type="component" value="Chromosome"/>
</dbReference>
<dbReference type="PANTHER" id="PTHR47691">
    <property type="entry name" value="REGULATOR-RELATED"/>
    <property type="match status" value="1"/>
</dbReference>
<dbReference type="SUPFAM" id="SSF46894">
    <property type="entry name" value="C-terminal effector domain of the bipartite response regulators"/>
    <property type="match status" value="1"/>
</dbReference>
<dbReference type="EMBL" id="CP119312">
    <property type="protein sequence ID" value="WEK04503.1"/>
    <property type="molecule type" value="Genomic_DNA"/>
</dbReference>
<dbReference type="InterPro" id="IPR016032">
    <property type="entry name" value="Sig_transdc_resp-reg_C-effctor"/>
</dbReference>
<dbReference type="InterPro" id="IPR036388">
    <property type="entry name" value="WH-like_DNA-bd_sf"/>
</dbReference>
<dbReference type="GO" id="GO:0006355">
    <property type="term" value="P:regulation of DNA-templated transcription"/>
    <property type="evidence" value="ECO:0007669"/>
    <property type="project" value="InterPro"/>
</dbReference>
<dbReference type="InterPro" id="IPR019734">
    <property type="entry name" value="TPR_rpt"/>
</dbReference>
<dbReference type="Pfam" id="PF25872">
    <property type="entry name" value="HTH_77"/>
    <property type="match status" value="1"/>
</dbReference>